<keyword evidence="1" id="KW-1133">Transmembrane helix</keyword>
<comment type="caution">
    <text evidence="2">The sequence shown here is derived from an EMBL/GenBank/DDBJ whole genome shotgun (WGS) entry which is preliminary data.</text>
</comment>
<dbReference type="EMBL" id="JBHMEA010000039">
    <property type="protein sequence ID" value="MFB9232242.1"/>
    <property type="molecule type" value="Genomic_DNA"/>
</dbReference>
<keyword evidence="1" id="KW-0472">Membrane</keyword>
<keyword evidence="3" id="KW-1185">Reference proteome</keyword>
<feature type="transmembrane region" description="Helical" evidence="1">
    <location>
        <begin position="6"/>
        <end position="24"/>
    </location>
</feature>
<protein>
    <submittedName>
        <fullName evidence="2">Uncharacterized protein</fullName>
    </submittedName>
</protein>
<sequence length="82" mass="8766">MSTFWIIFLGLGAAVVATFIYALTRPKSGLARRGTKSGQGDIIAEGGGSATFEGGQQHITHVTRDPQKYAEAFAPKTPRTKK</sequence>
<accession>A0ABV5JIE6</accession>
<gene>
    <name evidence="2" type="ORF">ACFFUT_10650</name>
</gene>
<dbReference type="RefSeq" id="WP_213888109.1">
    <property type="nucleotide sequence ID" value="NZ_JAGFNU010000002.1"/>
</dbReference>
<evidence type="ECO:0000256" key="1">
    <source>
        <dbReference type="SAM" id="Phobius"/>
    </source>
</evidence>
<reference evidence="2 3" key="1">
    <citation type="submission" date="2024-09" db="EMBL/GenBank/DDBJ databases">
        <authorList>
            <person name="Sun Q."/>
            <person name="Mori K."/>
        </authorList>
    </citation>
    <scope>NUCLEOTIDE SEQUENCE [LARGE SCALE GENOMIC DNA]</scope>
    <source>
        <strain evidence="2 3">CECT 8726</strain>
    </source>
</reference>
<evidence type="ECO:0000313" key="3">
    <source>
        <dbReference type="Proteomes" id="UP001589683"/>
    </source>
</evidence>
<organism evidence="2 3">
    <name type="scientific">Pseudohalocynthiibacter aestuariivivens</name>
    <dbReference type="NCBI Taxonomy" id="1591409"/>
    <lineage>
        <taxon>Bacteria</taxon>
        <taxon>Pseudomonadati</taxon>
        <taxon>Pseudomonadota</taxon>
        <taxon>Alphaproteobacteria</taxon>
        <taxon>Rhodobacterales</taxon>
        <taxon>Paracoccaceae</taxon>
        <taxon>Pseudohalocynthiibacter</taxon>
    </lineage>
</organism>
<name>A0ABV5JIE6_9RHOB</name>
<keyword evidence="1" id="KW-0812">Transmembrane</keyword>
<evidence type="ECO:0000313" key="2">
    <source>
        <dbReference type="EMBL" id="MFB9232242.1"/>
    </source>
</evidence>
<dbReference type="Proteomes" id="UP001589683">
    <property type="component" value="Unassembled WGS sequence"/>
</dbReference>
<proteinExistence type="predicted"/>